<dbReference type="InterPro" id="IPR032799">
    <property type="entry name" value="TAXi_C"/>
</dbReference>
<dbReference type="GO" id="GO:0006508">
    <property type="term" value="P:proteolysis"/>
    <property type="evidence" value="ECO:0007669"/>
    <property type="project" value="UniProtKB-KW"/>
</dbReference>
<evidence type="ECO:0000256" key="1">
    <source>
        <dbReference type="ARBA" id="ARBA00007447"/>
    </source>
</evidence>
<dbReference type="PANTHER" id="PTHR13683:SF750">
    <property type="entry name" value="ASPARTYL PROTEASE AED1"/>
    <property type="match status" value="1"/>
</dbReference>
<evidence type="ECO:0000259" key="9">
    <source>
        <dbReference type="PROSITE" id="PS51767"/>
    </source>
</evidence>
<evidence type="ECO:0000256" key="4">
    <source>
        <dbReference type="ARBA" id="ARBA00022750"/>
    </source>
</evidence>
<dbReference type="FunFam" id="2.40.70.10:FF:000013">
    <property type="entry name" value="Aspartyl protease AED1"/>
    <property type="match status" value="1"/>
</dbReference>
<evidence type="ECO:0000256" key="8">
    <source>
        <dbReference type="SAM" id="SignalP"/>
    </source>
</evidence>
<evidence type="ECO:0000313" key="10">
    <source>
        <dbReference type="EMBL" id="KAG9448897.1"/>
    </source>
</evidence>
<dbReference type="PROSITE" id="PS00141">
    <property type="entry name" value="ASP_PROTEASE"/>
    <property type="match status" value="1"/>
</dbReference>
<keyword evidence="5" id="KW-0378">Hydrolase</keyword>
<dbReference type="InterPro" id="IPR033873">
    <property type="entry name" value="CND41-like"/>
</dbReference>
<protein>
    <recommendedName>
        <fullName evidence="9">Peptidase A1 domain-containing protein</fullName>
    </recommendedName>
</protein>
<comment type="similarity">
    <text evidence="1">Belongs to the peptidase A1 family.</text>
</comment>
<dbReference type="InterPro" id="IPR032861">
    <property type="entry name" value="TAXi_N"/>
</dbReference>
<dbReference type="EMBL" id="JAINDJ010000004">
    <property type="protein sequence ID" value="KAG9448897.1"/>
    <property type="molecule type" value="Genomic_DNA"/>
</dbReference>
<evidence type="ECO:0000256" key="2">
    <source>
        <dbReference type="ARBA" id="ARBA00022670"/>
    </source>
</evidence>
<reference evidence="10 11" key="1">
    <citation type="submission" date="2021-07" db="EMBL/GenBank/DDBJ databases">
        <title>The Aristolochia fimbriata genome: insights into angiosperm evolution, floral development and chemical biosynthesis.</title>
        <authorList>
            <person name="Jiao Y."/>
        </authorList>
    </citation>
    <scope>NUCLEOTIDE SEQUENCE [LARGE SCALE GENOMIC DNA]</scope>
    <source>
        <strain evidence="10">IBCAS-2021</strain>
        <tissue evidence="10">Leaf</tissue>
    </source>
</reference>
<feature type="signal peptide" evidence="8">
    <location>
        <begin position="1"/>
        <end position="23"/>
    </location>
</feature>
<dbReference type="Pfam" id="PF14541">
    <property type="entry name" value="TAXi_C"/>
    <property type="match status" value="1"/>
</dbReference>
<dbReference type="Proteomes" id="UP000825729">
    <property type="component" value="Unassembled WGS sequence"/>
</dbReference>
<evidence type="ECO:0000256" key="6">
    <source>
        <dbReference type="ARBA" id="ARBA00023157"/>
    </source>
</evidence>
<dbReference type="InterPro" id="IPR001969">
    <property type="entry name" value="Aspartic_peptidase_AS"/>
</dbReference>
<dbReference type="FunFam" id="2.40.70.10:FF:000021">
    <property type="entry name" value="Aspartyl protease AED1"/>
    <property type="match status" value="1"/>
</dbReference>
<gene>
    <name evidence="10" type="ORF">H6P81_008862</name>
</gene>
<evidence type="ECO:0000256" key="5">
    <source>
        <dbReference type="ARBA" id="ARBA00022801"/>
    </source>
</evidence>
<feature type="chain" id="PRO_5043462409" description="Peptidase A1 domain-containing protein" evidence="8">
    <location>
        <begin position="24"/>
        <end position="465"/>
    </location>
</feature>
<evidence type="ECO:0000313" key="11">
    <source>
        <dbReference type="Proteomes" id="UP000825729"/>
    </source>
</evidence>
<name>A0AAV7EJ73_ARIFI</name>
<feature type="domain" description="Peptidase A1" evidence="9">
    <location>
        <begin position="126"/>
        <end position="460"/>
    </location>
</feature>
<proteinExistence type="inferred from homology"/>
<evidence type="ECO:0000256" key="7">
    <source>
        <dbReference type="PIRSR" id="PIRSR601461-1"/>
    </source>
</evidence>
<dbReference type="InterPro" id="IPR033121">
    <property type="entry name" value="PEPTIDASE_A1"/>
</dbReference>
<dbReference type="PANTHER" id="PTHR13683">
    <property type="entry name" value="ASPARTYL PROTEASES"/>
    <property type="match status" value="1"/>
</dbReference>
<feature type="active site" evidence="7">
    <location>
        <position position="343"/>
    </location>
</feature>
<organism evidence="10 11">
    <name type="scientific">Aristolochia fimbriata</name>
    <name type="common">White veined hardy Dutchman's pipe vine</name>
    <dbReference type="NCBI Taxonomy" id="158543"/>
    <lineage>
        <taxon>Eukaryota</taxon>
        <taxon>Viridiplantae</taxon>
        <taxon>Streptophyta</taxon>
        <taxon>Embryophyta</taxon>
        <taxon>Tracheophyta</taxon>
        <taxon>Spermatophyta</taxon>
        <taxon>Magnoliopsida</taxon>
        <taxon>Magnoliidae</taxon>
        <taxon>Piperales</taxon>
        <taxon>Aristolochiaceae</taxon>
        <taxon>Aristolochia</taxon>
    </lineage>
</organism>
<dbReference type="AlphaFoldDB" id="A0AAV7EJ73"/>
<keyword evidence="6" id="KW-1015">Disulfide bond</keyword>
<dbReference type="SUPFAM" id="SSF50630">
    <property type="entry name" value="Acid proteases"/>
    <property type="match status" value="1"/>
</dbReference>
<dbReference type="CDD" id="cd05472">
    <property type="entry name" value="cnd41_like"/>
    <property type="match status" value="1"/>
</dbReference>
<dbReference type="Pfam" id="PF14543">
    <property type="entry name" value="TAXi_N"/>
    <property type="match status" value="1"/>
</dbReference>
<sequence>MGSCSRPLLIILSLSVFFLLCESSQKAFRGNAKRVHVTNVNSLRPSAACSVSKGVKQRGLTVSHRFGPCSPLGKKKVSTRQILLHDQARVNSLQSRYSNVSSRIFRDEKTTTLPANLGVAVGVLNYVVTVKLGSLNKEMTVAFDTGSDLTWVQCHPCSGCYKQRDPYFNPADSTSYVGITCNSPECSSLPSGTGRPASCSSSQCYYSTSYGDGSETEGFYGQDTLTLASDAIPSFRFGCGRNNRGLFGETAGLLGLGRDDLSLVSQTAQKYGKVFSYCLPSSSSDAGFLTFGPGTNSEAKFAPLVTNSDAPGFYFVQLVGLKVGGEDLDVPPSAFSSPGTILDSGTVITRLPPAAYAALRSAFRRQLSNYTLAEPYQIFDTCYDFSAFETLDIPTIGLRFGGGVEVEMTVTGIVYFVKSTQVCLAFAGNSDPEDLAIIGNRQQRTYEVVHDVAGGRIGFAAGGCS</sequence>
<evidence type="ECO:0000256" key="3">
    <source>
        <dbReference type="ARBA" id="ARBA00022729"/>
    </source>
</evidence>
<dbReference type="InterPro" id="IPR021109">
    <property type="entry name" value="Peptidase_aspartic_dom_sf"/>
</dbReference>
<dbReference type="InterPro" id="IPR001461">
    <property type="entry name" value="Aspartic_peptidase_A1"/>
</dbReference>
<dbReference type="PROSITE" id="PS51767">
    <property type="entry name" value="PEPTIDASE_A1"/>
    <property type="match status" value="1"/>
</dbReference>
<dbReference type="GO" id="GO:0004190">
    <property type="term" value="F:aspartic-type endopeptidase activity"/>
    <property type="evidence" value="ECO:0007669"/>
    <property type="project" value="UniProtKB-KW"/>
</dbReference>
<keyword evidence="11" id="KW-1185">Reference proteome</keyword>
<keyword evidence="3 8" id="KW-0732">Signal</keyword>
<feature type="active site" evidence="7">
    <location>
        <position position="144"/>
    </location>
</feature>
<comment type="caution">
    <text evidence="10">The sequence shown here is derived from an EMBL/GenBank/DDBJ whole genome shotgun (WGS) entry which is preliminary data.</text>
</comment>
<accession>A0AAV7EJ73</accession>
<keyword evidence="4" id="KW-0064">Aspartyl protease</keyword>
<keyword evidence="2" id="KW-0645">Protease</keyword>
<dbReference type="Gene3D" id="2.40.70.10">
    <property type="entry name" value="Acid Proteases"/>
    <property type="match status" value="2"/>
</dbReference>